<feature type="transmembrane region" description="Helical" evidence="1">
    <location>
        <begin position="39"/>
        <end position="60"/>
    </location>
</feature>
<feature type="domain" description="VTT" evidence="2">
    <location>
        <begin position="21"/>
        <end position="139"/>
    </location>
</feature>
<gene>
    <name evidence="3" type="ORF">COT97_02880</name>
</gene>
<keyword evidence="1" id="KW-0472">Membrane</keyword>
<name>A0A2H0V514_9BACT</name>
<feature type="transmembrane region" description="Helical" evidence="1">
    <location>
        <begin position="122"/>
        <end position="146"/>
    </location>
</feature>
<dbReference type="AlphaFoldDB" id="A0A2H0V514"/>
<feature type="transmembrane region" description="Helical" evidence="1">
    <location>
        <begin position="158"/>
        <end position="178"/>
    </location>
</feature>
<proteinExistence type="predicted"/>
<dbReference type="PANTHER" id="PTHR42709">
    <property type="entry name" value="ALKALINE PHOSPHATASE LIKE PROTEIN"/>
    <property type="match status" value="1"/>
</dbReference>
<reference evidence="4" key="1">
    <citation type="submission" date="2017-09" db="EMBL/GenBank/DDBJ databases">
        <title>Depth-based differentiation of microbial function through sediment-hosted aquifers and enrichment of novel symbionts in the deep terrestrial subsurface.</title>
        <authorList>
            <person name="Probst A.J."/>
            <person name="Ladd B."/>
            <person name="Jarett J.K."/>
            <person name="Geller-Mcgrath D.E."/>
            <person name="Sieber C.M.K."/>
            <person name="Emerson J.B."/>
            <person name="Anantharaman K."/>
            <person name="Thomas B.C."/>
            <person name="Malmstrom R."/>
            <person name="Stieglmeier M."/>
            <person name="Klingl A."/>
            <person name="Woyke T."/>
            <person name="Ryan C.M."/>
            <person name="Banfield J.F."/>
        </authorList>
    </citation>
    <scope>NUCLEOTIDE SEQUENCE [LARGE SCALE GENOMIC DNA]</scope>
</reference>
<keyword evidence="1" id="KW-0812">Transmembrane</keyword>
<evidence type="ECO:0000313" key="4">
    <source>
        <dbReference type="Proteomes" id="UP000229901"/>
    </source>
</evidence>
<protein>
    <recommendedName>
        <fullName evidence="2">VTT domain-containing protein</fullName>
    </recommendedName>
</protein>
<accession>A0A2H0V514</accession>
<dbReference type="EMBL" id="PFAP01000017">
    <property type="protein sequence ID" value="PIR94145.1"/>
    <property type="molecule type" value="Genomic_DNA"/>
</dbReference>
<feature type="transmembrane region" description="Helical" evidence="1">
    <location>
        <begin position="6"/>
        <end position="27"/>
    </location>
</feature>
<dbReference type="InterPro" id="IPR051311">
    <property type="entry name" value="DedA_domain"/>
</dbReference>
<feature type="transmembrane region" description="Helical" evidence="1">
    <location>
        <begin position="92"/>
        <end position="110"/>
    </location>
</feature>
<evidence type="ECO:0000256" key="1">
    <source>
        <dbReference type="SAM" id="Phobius"/>
    </source>
</evidence>
<comment type="caution">
    <text evidence="3">The sequence shown here is derived from an EMBL/GenBank/DDBJ whole genome shotgun (WGS) entry which is preliminary data.</text>
</comment>
<dbReference type="InterPro" id="IPR032816">
    <property type="entry name" value="VTT_dom"/>
</dbReference>
<keyword evidence="1" id="KW-1133">Transmembrane helix</keyword>
<dbReference type="Proteomes" id="UP000229901">
    <property type="component" value="Unassembled WGS sequence"/>
</dbReference>
<dbReference type="GO" id="GO:0005886">
    <property type="term" value="C:plasma membrane"/>
    <property type="evidence" value="ECO:0007669"/>
    <property type="project" value="TreeGrafter"/>
</dbReference>
<dbReference type="PANTHER" id="PTHR42709:SF2">
    <property type="entry name" value="INNER MEMBRANE PROTEIN YOHD"/>
    <property type="match status" value="1"/>
</dbReference>
<evidence type="ECO:0000259" key="2">
    <source>
        <dbReference type="Pfam" id="PF09335"/>
    </source>
</evidence>
<dbReference type="Pfam" id="PF09335">
    <property type="entry name" value="VTT_dom"/>
    <property type="match status" value="1"/>
</dbReference>
<sequence length="195" mass="22613">MTLVTPIYFFLFIIIGTFIEGETVLIASGYIANAYHYEFWLILVLGLIGTLVADQLYFFLGRYCHRHQILPKFIAKRLTKVQSIISNHQNKIIIFFRFLIGFRMIIPFFLGYSNVNTKKFIIIDLISGFIWTLAFIIIGFSISLSIDKLIPAAKSFEYHFLIVFLCLIVFLKSLSFIIKKINKHTPNSQTNIDLQ</sequence>
<evidence type="ECO:0000313" key="3">
    <source>
        <dbReference type="EMBL" id="PIR94145.1"/>
    </source>
</evidence>
<organism evidence="3 4">
    <name type="scientific">Candidatus Falkowbacteria bacterium CG10_big_fil_rev_8_21_14_0_10_39_11</name>
    <dbReference type="NCBI Taxonomy" id="1974565"/>
    <lineage>
        <taxon>Bacteria</taxon>
        <taxon>Candidatus Falkowiibacteriota</taxon>
    </lineage>
</organism>